<comment type="subcellular location">
    <subcellularLocation>
        <location evidence="1">Membrane</location>
        <topology evidence="1">Single-pass membrane protein</topology>
    </subcellularLocation>
</comment>
<evidence type="ECO:0000313" key="9">
    <source>
        <dbReference type="Ensembl" id="ENSCCEP00000005361.1"/>
    </source>
</evidence>
<keyword evidence="3 7" id="KW-0813">Transport</keyword>
<keyword evidence="5 7" id="KW-0406">Ion transport</keyword>
<keyword evidence="10" id="KW-1185">Reference proteome</keyword>
<dbReference type="GO" id="GO:0043269">
    <property type="term" value="P:regulation of monoatomic ion transport"/>
    <property type="evidence" value="ECO:0007669"/>
    <property type="project" value="InterPro"/>
</dbReference>
<evidence type="ECO:0000256" key="8">
    <source>
        <dbReference type="SAM" id="MobiDB-lite"/>
    </source>
</evidence>
<keyword evidence="7" id="KW-1133">Transmembrane helix</keyword>
<dbReference type="Pfam" id="PF02038">
    <property type="entry name" value="ATP1G1_PLM_MAT8"/>
    <property type="match status" value="1"/>
</dbReference>
<evidence type="ECO:0000256" key="4">
    <source>
        <dbReference type="ARBA" id="ARBA00022692"/>
    </source>
</evidence>
<evidence type="ECO:0000256" key="2">
    <source>
        <dbReference type="ARBA" id="ARBA00005948"/>
    </source>
</evidence>
<dbReference type="Ensembl" id="ENSCCET00000008881.1">
    <property type="protein sequence ID" value="ENSCCEP00000005361.1"/>
    <property type="gene ID" value="ENSCCEG00000005917.1"/>
</dbReference>
<reference evidence="9" key="2">
    <citation type="submission" date="2025-09" db="UniProtKB">
        <authorList>
            <consortium name="Ensembl"/>
        </authorList>
    </citation>
    <scope>IDENTIFICATION</scope>
</reference>
<evidence type="ECO:0000256" key="5">
    <source>
        <dbReference type="ARBA" id="ARBA00023065"/>
    </source>
</evidence>
<dbReference type="Gene3D" id="1.20.5.780">
    <property type="entry name" value="Single helix bin"/>
    <property type="match status" value="1"/>
</dbReference>
<dbReference type="GO" id="GO:0099106">
    <property type="term" value="F:ion channel regulator activity"/>
    <property type="evidence" value="ECO:0007669"/>
    <property type="project" value="InterPro"/>
</dbReference>
<evidence type="ECO:0000256" key="6">
    <source>
        <dbReference type="ARBA" id="ARBA00023136"/>
    </source>
</evidence>
<accession>A0A8C0UDC4</accession>
<feature type="region of interest" description="Disordered" evidence="8">
    <location>
        <begin position="49"/>
        <end position="70"/>
    </location>
</feature>
<keyword evidence="6 7" id="KW-0472">Membrane</keyword>
<comment type="similarity">
    <text evidence="2 7">Belongs to the FXYD family.</text>
</comment>
<sequence length="70" mass="7934">FFAWFWGGFACFVLFWGYYDSLRLGGLIVAGIFFVLGVVLILSERPQITPKHPKTPQSTPKHPKIPQNTP</sequence>
<name>A0A8C0UDC4_CYACU</name>
<protein>
    <recommendedName>
        <fullName evidence="7">FXYD domain-containing ion transport regulator</fullName>
    </recommendedName>
</protein>
<dbReference type="InterPro" id="IPR000272">
    <property type="entry name" value="Ion-transport_regulator_FXYD"/>
</dbReference>
<dbReference type="GO" id="GO:0006811">
    <property type="term" value="P:monoatomic ion transport"/>
    <property type="evidence" value="ECO:0007669"/>
    <property type="project" value="UniProtKB-KW"/>
</dbReference>
<reference evidence="9" key="1">
    <citation type="submission" date="2025-08" db="UniProtKB">
        <authorList>
            <consortium name="Ensembl"/>
        </authorList>
    </citation>
    <scope>IDENTIFICATION</scope>
</reference>
<evidence type="ECO:0000256" key="1">
    <source>
        <dbReference type="ARBA" id="ARBA00004167"/>
    </source>
</evidence>
<feature type="compositionally biased region" description="Polar residues" evidence="8">
    <location>
        <begin position="55"/>
        <end position="70"/>
    </location>
</feature>
<organism evidence="9 10">
    <name type="scientific">Cyanistes caeruleus</name>
    <name type="common">Eurasian blue tit</name>
    <name type="synonym">Parus caeruleus</name>
    <dbReference type="NCBI Taxonomy" id="156563"/>
    <lineage>
        <taxon>Eukaryota</taxon>
        <taxon>Metazoa</taxon>
        <taxon>Chordata</taxon>
        <taxon>Craniata</taxon>
        <taxon>Vertebrata</taxon>
        <taxon>Euteleostomi</taxon>
        <taxon>Archelosauria</taxon>
        <taxon>Archosauria</taxon>
        <taxon>Dinosauria</taxon>
        <taxon>Saurischia</taxon>
        <taxon>Theropoda</taxon>
        <taxon>Coelurosauria</taxon>
        <taxon>Aves</taxon>
        <taxon>Neognathae</taxon>
        <taxon>Neoaves</taxon>
        <taxon>Telluraves</taxon>
        <taxon>Australaves</taxon>
        <taxon>Passeriformes</taxon>
        <taxon>Paridae</taxon>
        <taxon>Cyanistes</taxon>
    </lineage>
</organism>
<keyword evidence="4 7" id="KW-0812">Transmembrane</keyword>
<dbReference type="AlphaFoldDB" id="A0A8C0UDC4"/>
<dbReference type="Proteomes" id="UP000694410">
    <property type="component" value="Unplaced"/>
</dbReference>
<evidence type="ECO:0000256" key="7">
    <source>
        <dbReference type="RuleBase" id="RU364131"/>
    </source>
</evidence>
<dbReference type="GO" id="GO:0016020">
    <property type="term" value="C:membrane"/>
    <property type="evidence" value="ECO:0007669"/>
    <property type="project" value="UniProtKB-SubCell"/>
</dbReference>
<evidence type="ECO:0000313" key="10">
    <source>
        <dbReference type="Proteomes" id="UP000694410"/>
    </source>
</evidence>
<evidence type="ECO:0000256" key="3">
    <source>
        <dbReference type="ARBA" id="ARBA00022448"/>
    </source>
</evidence>
<feature type="transmembrane region" description="Helical" evidence="7">
    <location>
        <begin position="22"/>
        <end position="42"/>
    </location>
</feature>
<proteinExistence type="inferred from homology"/>